<keyword evidence="3" id="KW-1185">Reference proteome</keyword>
<dbReference type="OrthoDB" id="44820at2759"/>
<evidence type="ECO:0000256" key="1">
    <source>
        <dbReference type="SAM" id="Coils"/>
    </source>
</evidence>
<name>A0A2G9UW48_TELCI</name>
<protein>
    <submittedName>
        <fullName evidence="2">Uncharacterized protein</fullName>
    </submittedName>
</protein>
<evidence type="ECO:0000313" key="2">
    <source>
        <dbReference type="EMBL" id="PIO74454.1"/>
    </source>
</evidence>
<reference evidence="2 3" key="1">
    <citation type="submission" date="2015-09" db="EMBL/GenBank/DDBJ databases">
        <title>Draft genome of the parasitic nematode Teladorsagia circumcincta isolate WARC Sus (inbred).</title>
        <authorList>
            <person name="Mitreva M."/>
        </authorList>
    </citation>
    <scope>NUCLEOTIDE SEQUENCE [LARGE SCALE GENOMIC DNA]</scope>
    <source>
        <strain evidence="2 3">S</strain>
    </source>
</reference>
<sequence length="85" mass="9878">MEPKVNVVEGALDIHINREGYIYKIVNRKITASDREGAKVMEVMKAEQEEARKKAEEKELRREAEALLEEEKRRGTKIPRNISDI</sequence>
<dbReference type="EMBL" id="KZ345277">
    <property type="protein sequence ID" value="PIO74454.1"/>
    <property type="molecule type" value="Genomic_DNA"/>
</dbReference>
<proteinExistence type="predicted"/>
<dbReference type="AlphaFoldDB" id="A0A2G9UW48"/>
<dbReference type="Proteomes" id="UP000230423">
    <property type="component" value="Unassembled WGS sequence"/>
</dbReference>
<evidence type="ECO:0000313" key="3">
    <source>
        <dbReference type="Proteomes" id="UP000230423"/>
    </source>
</evidence>
<feature type="coiled-coil region" evidence="1">
    <location>
        <begin position="38"/>
        <end position="74"/>
    </location>
</feature>
<gene>
    <name evidence="2" type="ORF">TELCIR_03540</name>
</gene>
<accession>A0A2G9UW48</accession>
<organism evidence="2 3">
    <name type="scientific">Teladorsagia circumcincta</name>
    <name type="common">Brown stomach worm</name>
    <name type="synonym">Ostertagia circumcincta</name>
    <dbReference type="NCBI Taxonomy" id="45464"/>
    <lineage>
        <taxon>Eukaryota</taxon>
        <taxon>Metazoa</taxon>
        <taxon>Ecdysozoa</taxon>
        <taxon>Nematoda</taxon>
        <taxon>Chromadorea</taxon>
        <taxon>Rhabditida</taxon>
        <taxon>Rhabditina</taxon>
        <taxon>Rhabditomorpha</taxon>
        <taxon>Strongyloidea</taxon>
        <taxon>Trichostrongylidae</taxon>
        <taxon>Teladorsagia</taxon>
    </lineage>
</organism>
<keyword evidence="1" id="KW-0175">Coiled coil</keyword>